<dbReference type="AlphaFoldDB" id="A0A9X1X5B9"/>
<organism evidence="1 2">
    <name type="scientific">Mucilaginibacter straminoryzae</name>
    <dbReference type="NCBI Taxonomy" id="2932774"/>
    <lineage>
        <taxon>Bacteria</taxon>
        <taxon>Pseudomonadati</taxon>
        <taxon>Bacteroidota</taxon>
        <taxon>Sphingobacteriia</taxon>
        <taxon>Sphingobacteriales</taxon>
        <taxon>Sphingobacteriaceae</taxon>
        <taxon>Mucilaginibacter</taxon>
    </lineage>
</organism>
<name>A0A9X1X5B9_9SPHI</name>
<evidence type="ECO:0000313" key="1">
    <source>
        <dbReference type="EMBL" id="MCJ8211223.1"/>
    </source>
</evidence>
<dbReference type="RefSeq" id="WP_245131651.1">
    <property type="nucleotide sequence ID" value="NZ_JALJEJ010000008.1"/>
</dbReference>
<protein>
    <submittedName>
        <fullName evidence="1">Uncharacterized protein</fullName>
    </submittedName>
</protein>
<reference evidence="1" key="1">
    <citation type="submission" date="2022-04" db="EMBL/GenBank/DDBJ databases">
        <title>Mucilaginibacter sp. RS28 isolated from freshwater.</title>
        <authorList>
            <person name="Ko S.-R."/>
        </authorList>
    </citation>
    <scope>NUCLEOTIDE SEQUENCE</scope>
    <source>
        <strain evidence="1">RS28</strain>
    </source>
</reference>
<proteinExistence type="predicted"/>
<sequence length="195" mass="22485">MIIIDKKAEILSFKLQQDLDLPESDIHCSSASGYHWNTAPDATHAFTYNLTYDAANPLDNISFMECISRLKLIVKLDAPHVDAITVTQQIQEFDEFVKTYILENAPEFAPKLKFYSTINTENALARLEKNIAEATTLKPFEQKTEQEKEIDSSIENLTMTNFKTIKEHSIIEEKDPTIRTTRFTITMEEKYLKKE</sequence>
<keyword evidence="2" id="KW-1185">Reference proteome</keyword>
<evidence type="ECO:0000313" key="2">
    <source>
        <dbReference type="Proteomes" id="UP001139450"/>
    </source>
</evidence>
<gene>
    <name evidence="1" type="ORF">MUY27_16010</name>
</gene>
<dbReference type="Proteomes" id="UP001139450">
    <property type="component" value="Unassembled WGS sequence"/>
</dbReference>
<accession>A0A9X1X5B9</accession>
<dbReference type="EMBL" id="JALJEJ010000008">
    <property type="protein sequence ID" value="MCJ8211223.1"/>
    <property type="molecule type" value="Genomic_DNA"/>
</dbReference>
<comment type="caution">
    <text evidence="1">The sequence shown here is derived from an EMBL/GenBank/DDBJ whole genome shotgun (WGS) entry which is preliminary data.</text>
</comment>